<sequence>MELHVPSTGGANTMASFLAIYTLHNLASVRKIPLGILLPSMCIR</sequence>
<reference evidence="1 2" key="1">
    <citation type="journal article" date="2015" name="Mol. Plant Microbe Interact.">
        <title>Genome, transcriptome, and functional analyses of Penicillium expansum provide new insights into secondary metabolism and pathogenicity.</title>
        <authorList>
            <person name="Ballester A.R."/>
            <person name="Marcet-Houben M."/>
            <person name="Levin E."/>
            <person name="Sela N."/>
            <person name="Selma-Lazaro C."/>
            <person name="Carmona L."/>
            <person name="Wisniewski M."/>
            <person name="Droby S."/>
            <person name="Gonzalez-Candelas L."/>
            <person name="Gabaldon T."/>
        </authorList>
    </citation>
    <scope>NUCLEOTIDE SEQUENCE [LARGE SCALE GENOMIC DNA]</scope>
    <source>
        <strain evidence="1 2">PHI-1</strain>
    </source>
</reference>
<evidence type="ECO:0000313" key="2">
    <source>
        <dbReference type="Proteomes" id="UP000030104"/>
    </source>
</evidence>
<comment type="caution">
    <text evidence="1">The sequence shown here is derived from an EMBL/GenBank/DDBJ whole genome shotgun (WGS) entry which is preliminary data.</text>
</comment>
<organism evidence="1 2">
    <name type="scientific">Penicillium italicum</name>
    <name type="common">Blue mold</name>
    <dbReference type="NCBI Taxonomy" id="40296"/>
    <lineage>
        <taxon>Eukaryota</taxon>
        <taxon>Fungi</taxon>
        <taxon>Dikarya</taxon>
        <taxon>Ascomycota</taxon>
        <taxon>Pezizomycotina</taxon>
        <taxon>Eurotiomycetes</taxon>
        <taxon>Eurotiomycetidae</taxon>
        <taxon>Eurotiales</taxon>
        <taxon>Aspergillaceae</taxon>
        <taxon>Penicillium</taxon>
    </lineage>
</organism>
<protein>
    <submittedName>
        <fullName evidence="1">Uncharacterized protein</fullName>
    </submittedName>
</protein>
<proteinExistence type="predicted"/>
<dbReference type="HOGENOM" id="CLU_3224776_0_0_1"/>
<name>A0A0A2L5H3_PENIT</name>
<evidence type="ECO:0000313" key="1">
    <source>
        <dbReference type="EMBL" id="KGO71870.1"/>
    </source>
</evidence>
<dbReference type="PhylomeDB" id="A0A0A2L5H3"/>
<accession>A0A0A2L5H3</accession>
<dbReference type="AlphaFoldDB" id="A0A0A2L5H3"/>
<gene>
    <name evidence="1" type="ORF">PITC_026020</name>
</gene>
<dbReference type="EMBL" id="JQGA01000916">
    <property type="protein sequence ID" value="KGO71870.1"/>
    <property type="molecule type" value="Genomic_DNA"/>
</dbReference>
<dbReference type="Proteomes" id="UP000030104">
    <property type="component" value="Unassembled WGS sequence"/>
</dbReference>
<keyword evidence="2" id="KW-1185">Reference proteome</keyword>
<dbReference type="OrthoDB" id="3061561at2759"/>